<comment type="subcellular location">
    <subcellularLocation>
        <location evidence="2">Nucleus</location>
    </subcellularLocation>
</comment>
<evidence type="ECO:0000256" key="5">
    <source>
        <dbReference type="ARBA" id="ARBA00034525"/>
    </source>
</evidence>
<dbReference type="GO" id="GO:0031490">
    <property type="term" value="F:chromatin DNA binding"/>
    <property type="evidence" value="ECO:0007669"/>
    <property type="project" value="TreeGrafter"/>
</dbReference>
<dbReference type="GO" id="GO:0071558">
    <property type="term" value="F:histone H3K27me2/H3K27me3 demethylase activity"/>
    <property type="evidence" value="ECO:0007669"/>
    <property type="project" value="UniProtKB-EC"/>
</dbReference>
<keyword evidence="3" id="KW-0539">Nucleus</keyword>
<dbReference type="PANTHER" id="PTHR14017">
    <property type="entry name" value="LYSINE-SPECIFIC DEMETHYLASE"/>
    <property type="match status" value="1"/>
</dbReference>
<feature type="non-terminal residue" evidence="8">
    <location>
        <position position="357"/>
    </location>
</feature>
<evidence type="ECO:0000313" key="8">
    <source>
        <dbReference type="EMBL" id="OBS80397.1"/>
    </source>
</evidence>
<feature type="region of interest" description="Disordered" evidence="7">
    <location>
        <begin position="65"/>
        <end position="92"/>
    </location>
</feature>
<dbReference type="EMBL" id="LZPO01017372">
    <property type="protein sequence ID" value="OBS80397.1"/>
    <property type="molecule type" value="Genomic_DNA"/>
</dbReference>
<evidence type="ECO:0000256" key="7">
    <source>
        <dbReference type="SAM" id="MobiDB-lite"/>
    </source>
</evidence>
<reference evidence="8 9" key="1">
    <citation type="submission" date="2016-06" db="EMBL/GenBank/DDBJ databases">
        <title>The Draft Genome Sequence and Annotation of the Desert Woodrat Neotoma lepida.</title>
        <authorList>
            <person name="Campbell M."/>
            <person name="Oakeson K.F."/>
            <person name="Yandell M."/>
            <person name="Halpert J.R."/>
            <person name="Dearing D."/>
        </authorList>
    </citation>
    <scope>NUCLEOTIDE SEQUENCE [LARGE SCALE GENOMIC DNA]</scope>
    <source>
        <strain evidence="8">417</strain>
        <tissue evidence="8">Liver</tissue>
    </source>
</reference>
<evidence type="ECO:0000256" key="3">
    <source>
        <dbReference type="ARBA" id="ARBA00023242"/>
    </source>
</evidence>
<dbReference type="SUPFAM" id="SSF51197">
    <property type="entry name" value="Clavaminate synthase-like"/>
    <property type="match status" value="1"/>
</dbReference>
<feature type="compositionally biased region" description="Basic and acidic residues" evidence="7">
    <location>
        <begin position="65"/>
        <end position="79"/>
    </location>
</feature>
<feature type="non-terminal residue" evidence="8">
    <location>
        <position position="1"/>
    </location>
</feature>
<dbReference type="GO" id="GO:0044666">
    <property type="term" value="C:MLL3/4 complex"/>
    <property type="evidence" value="ECO:0007669"/>
    <property type="project" value="TreeGrafter"/>
</dbReference>
<dbReference type="PANTHER" id="PTHR14017:SF25">
    <property type="entry name" value="HISTONE DEMETHYLASE UTY"/>
    <property type="match status" value="1"/>
</dbReference>
<sequence length="357" mass="39086">GLNKDQSLHLAVLNDEQLPFPTGSTRYLQAASTGIQNQNGNHTLPQNSVPKGNAQNYFAFHIPTSEEQKGTNCTKESKHSRSRSLSSEASRQGTSDICVNVKGCSNHVHQITSVAISSPNNEDSVSTNLLIVDSLQTSALVGEAIDSVGTGTCDKVNSVHLAVHKKPDNLVASSPSSASSTETPPKFFDQMRTHITSFISPHSGLHTINREGQENSESSISVNIGIRPRPQFIPSMSMSIYSTSTEVLKACRLLENKRDAFFPPLHQFCINPKNPVTVIRGLAGVLKLDLGLFSTKTLVEANNEHTVEVRTQLLQPADENWDPSGTKKIWRYENKSSHTTIAKYAQYQACSFQESLR</sequence>
<evidence type="ECO:0000313" key="9">
    <source>
        <dbReference type="Proteomes" id="UP000092124"/>
    </source>
</evidence>
<organism evidence="8 9">
    <name type="scientific">Neotoma lepida</name>
    <name type="common">Desert woodrat</name>
    <dbReference type="NCBI Taxonomy" id="56216"/>
    <lineage>
        <taxon>Eukaryota</taxon>
        <taxon>Metazoa</taxon>
        <taxon>Chordata</taxon>
        <taxon>Craniata</taxon>
        <taxon>Vertebrata</taxon>
        <taxon>Euteleostomi</taxon>
        <taxon>Mammalia</taxon>
        <taxon>Eutheria</taxon>
        <taxon>Euarchontoglires</taxon>
        <taxon>Glires</taxon>
        <taxon>Rodentia</taxon>
        <taxon>Myomorpha</taxon>
        <taxon>Muroidea</taxon>
        <taxon>Cricetidae</taxon>
        <taxon>Neotominae</taxon>
        <taxon>Neotoma</taxon>
    </lineage>
</organism>
<dbReference type="Proteomes" id="UP000092124">
    <property type="component" value="Unassembled WGS sequence"/>
</dbReference>
<comment type="caution">
    <text evidence="8">The sequence shown here is derived from an EMBL/GenBank/DDBJ whole genome shotgun (WGS) entry which is preliminary data.</text>
</comment>
<proteinExistence type="inferred from homology"/>
<dbReference type="GO" id="GO:0000978">
    <property type="term" value="F:RNA polymerase II cis-regulatory region sequence-specific DNA binding"/>
    <property type="evidence" value="ECO:0007669"/>
    <property type="project" value="TreeGrafter"/>
</dbReference>
<dbReference type="OrthoDB" id="9639477at2759"/>
<dbReference type="Gene3D" id="2.60.120.650">
    <property type="entry name" value="Cupin"/>
    <property type="match status" value="1"/>
</dbReference>
<evidence type="ECO:0000256" key="1">
    <source>
        <dbReference type="ARBA" id="ARBA00001961"/>
    </source>
</evidence>
<evidence type="ECO:0000256" key="2">
    <source>
        <dbReference type="ARBA" id="ARBA00004123"/>
    </source>
</evidence>
<comment type="similarity">
    <text evidence="4">Belongs to the UTX family.</text>
</comment>
<dbReference type="EC" id="1.14.11.68" evidence="5"/>
<evidence type="ECO:0000256" key="6">
    <source>
        <dbReference type="ARBA" id="ARBA00048695"/>
    </source>
</evidence>
<dbReference type="InterPro" id="IPR051630">
    <property type="entry name" value="Corepressor-Demethylase"/>
</dbReference>
<dbReference type="GO" id="GO:0007507">
    <property type="term" value="P:heart development"/>
    <property type="evidence" value="ECO:0007669"/>
    <property type="project" value="TreeGrafter"/>
</dbReference>
<name>A0A1A6HRQ2_NEOLE</name>
<dbReference type="STRING" id="56216.A0A1A6HRQ2"/>
<evidence type="ECO:0000256" key="4">
    <source>
        <dbReference type="ARBA" id="ARBA00034483"/>
    </source>
</evidence>
<dbReference type="GO" id="GO:0010468">
    <property type="term" value="P:regulation of gene expression"/>
    <property type="evidence" value="ECO:0007669"/>
    <property type="project" value="TreeGrafter"/>
</dbReference>
<comment type="cofactor">
    <cofactor evidence="1">
        <name>L-ascorbate</name>
        <dbReference type="ChEBI" id="CHEBI:38290"/>
    </cofactor>
</comment>
<accession>A0A1A6HRQ2</accession>
<keyword evidence="9" id="KW-1185">Reference proteome</keyword>
<protein>
    <recommendedName>
        <fullName evidence="5">[histone H3]-trimethyl-L-lysine(27) demethylase</fullName>
        <ecNumber evidence="5">1.14.11.68</ecNumber>
    </recommendedName>
</protein>
<gene>
    <name evidence="8" type="ORF">A6R68_21402</name>
</gene>
<dbReference type="AlphaFoldDB" id="A0A1A6HRQ2"/>
<comment type="catalytic activity">
    <reaction evidence="6">
        <text>N(6),N(6),N(6)-trimethyl-L-lysyl(27)-[histone H3] + 2 2-oxoglutarate + 2 O2 = N(6)-methyl-L-lysyl(27)-[histone H3] + 2 formaldehyde + 2 succinate + 2 CO2</text>
        <dbReference type="Rhea" id="RHEA:60224"/>
        <dbReference type="Rhea" id="RHEA-COMP:15535"/>
        <dbReference type="Rhea" id="RHEA-COMP:15544"/>
        <dbReference type="ChEBI" id="CHEBI:15379"/>
        <dbReference type="ChEBI" id="CHEBI:16526"/>
        <dbReference type="ChEBI" id="CHEBI:16810"/>
        <dbReference type="ChEBI" id="CHEBI:16842"/>
        <dbReference type="ChEBI" id="CHEBI:30031"/>
        <dbReference type="ChEBI" id="CHEBI:61929"/>
        <dbReference type="ChEBI" id="CHEBI:61961"/>
        <dbReference type="EC" id="1.14.11.68"/>
    </reaction>
</comment>